<dbReference type="VEuPathDB" id="TriTrypDB:TCSYLVIO_001732"/>
<dbReference type="VEuPathDB" id="TriTrypDB:ECC02_002831"/>
<sequence>MMSLLSRWGNRVSIFAQEDMERSAPSRVAAASKTASFGALYFIVAIQFVTAVVLFFWAHMDLESGIILLALAFSFNAAMVWNWAPNPGFVRDSVEVSCEEDRSLFHWCRTCRLWQPLRAKHCDRCERCVRKYDHHCFWIGGCVGEANHPRFFFLLTVAVAYLVCLWPKFLRCFNFFDAATLDSALLRNVVPFVLLVVCSVMFLPVFLLWVMHVVLIARNQTTWEFSSFHRITYLHSRRDNPFDRGFFLNVLFLFRRGPIDWHLVMRRDDADLV</sequence>
<dbReference type="VEuPathDB" id="TriTrypDB:TcBrA4_0089150"/>
<comment type="caution">
    <text evidence="9">The sequence shown here is derived from an EMBL/GenBank/DDBJ whole genome shotgun (WGS) entry which is preliminary data.</text>
</comment>
<keyword evidence="5 7" id="KW-0472">Membrane</keyword>
<feature type="transmembrane region" description="Helical" evidence="7">
    <location>
        <begin position="37"/>
        <end position="58"/>
    </location>
</feature>
<dbReference type="OrthoDB" id="331948at2759"/>
<feature type="domain" description="Palmitoyltransferase DHHC" evidence="8">
    <location>
        <begin position="106"/>
        <end position="226"/>
    </location>
</feature>
<proteinExistence type="inferred from homology"/>
<dbReference type="VEuPathDB" id="TriTrypDB:TcCLB.508793.30"/>
<evidence type="ECO:0000259" key="8">
    <source>
        <dbReference type="Pfam" id="PF01529"/>
    </source>
</evidence>
<dbReference type="PROSITE" id="PS50216">
    <property type="entry name" value="DHHC"/>
    <property type="match status" value="1"/>
</dbReference>
<dbReference type="VEuPathDB" id="TriTrypDB:TcG_06861"/>
<dbReference type="GO" id="GO:0005783">
    <property type="term" value="C:endoplasmic reticulum"/>
    <property type="evidence" value="ECO:0007669"/>
    <property type="project" value="TreeGrafter"/>
</dbReference>
<dbReference type="OMA" id="FYTSLSC"/>
<dbReference type="VEuPathDB" id="TriTrypDB:C3747_43g210"/>
<evidence type="ECO:0000256" key="5">
    <source>
        <dbReference type="ARBA" id="ARBA00023136"/>
    </source>
</evidence>
<dbReference type="VEuPathDB" id="TriTrypDB:TcYC6_0044550"/>
<dbReference type="SMR" id="A0A2V2WXT6"/>
<dbReference type="VEuPathDB" id="TriTrypDB:Tc_MARK_578"/>
<evidence type="ECO:0000256" key="7">
    <source>
        <dbReference type="RuleBase" id="RU079119"/>
    </source>
</evidence>
<dbReference type="InterPro" id="IPR039859">
    <property type="entry name" value="PFA4/ZDH16/20/ERF2-like"/>
</dbReference>
<name>A0A2V2WXT6_TRYCR</name>
<comment type="subcellular location">
    <subcellularLocation>
        <location evidence="1">Membrane</location>
        <topology evidence="1">Multi-pass membrane protein</topology>
    </subcellularLocation>
</comment>
<dbReference type="Pfam" id="PF01529">
    <property type="entry name" value="DHHC"/>
    <property type="match status" value="1"/>
</dbReference>
<keyword evidence="4 7" id="KW-1133">Transmembrane helix</keyword>
<keyword evidence="2 7" id="KW-0808">Transferase</keyword>
<dbReference type="PANTHER" id="PTHR22883:SF458">
    <property type="entry name" value="PALMITOYLTRANSFERASE"/>
    <property type="match status" value="1"/>
</dbReference>
<dbReference type="EC" id="2.3.1.225" evidence="7"/>
<protein>
    <recommendedName>
        <fullName evidence="7">Palmitoyltransferase</fullName>
        <ecNumber evidence="7">2.3.1.225</ecNumber>
    </recommendedName>
</protein>
<dbReference type="VEuPathDB" id="TriTrypDB:C4B63_112g15"/>
<feature type="transmembrane region" description="Helical" evidence="7">
    <location>
        <begin position="64"/>
        <end position="84"/>
    </location>
</feature>
<evidence type="ECO:0000313" key="10">
    <source>
        <dbReference type="Proteomes" id="UP000246078"/>
    </source>
</evidence>
<dbReference type="VEuPathDB" id="TriTrypDB:BCY84_12874"/>
<evidence type="ECO:0000256" key="4">
    <source>
        <dbReference type="ARBA" id="ARBA00022989"/>
    </source>
</evidence>
<keyword evidence="3 7" id="KW-0812">Transmembrane</keyword>
<organism evidence="9 10">
    <name type="scientific">Trypanosoma cruzi</name>
    <dbReference type="NCBI Taxonomy" id="5693"/>
    <lineage>
        <taxon>Eukaryota</taxon>
        <taxon>Discoba</taxon>
        <taxon>Euglenozoa</taxon>
        <taxon>Kinetoplastea</taxon>
        <taxon>Metakinetoplastina</taxon>
        <taxon>Trypanosomatida</taxon>
        <taxon>Trypanosomatidae</taxon>
        <taxon>Trypanosoma</taxon>
        <taxon>Schizotrypanum</taxon>
    </lineage>
</organism>
<dbReference type="VEuPathDB" id="TriTrypDB:TcCL_ESM01247"/>
<evidence type="ECO:0000256" key="3">
    <source>
        <dbReference type="ARBA" id="ARBA00022692"/>
    </source>
</evidence>
<feature type="transmembrane region" description="Helical" evidence="7">
    <location>
        <begin position="151"/>
        <end position="169"/>
    </location>
</feature>
<dbReference type="PANTHER" id="PTHR22883">
    <property type="entry name" value="ZINC FINGER DHHC DOMAIN CONTAINING PROTEIN"/>
    <property type="match status" value="1"/>
</dbReference>
<accession>A0A2V2WXT6</accession>
<reference evidence="9 10" key="1">
    <citation type="journal article" date="2018" name="Microb. Genom.">
        <title>Expanding an expanded genome: long-read sequencing of Trypanosoma cruzi.</title>
        <authorList>
            <person name="Berna L."/>
            <person name="Rodriguez M."/>
            <person name="Chiribao M.L."/>
            <person name="Parodi-Talice A."/>
            <person name="Pita S."/>
            <person name="Rijo G."/>
            <person name="Alvarez-Valin F."/>
            <person name="Robello C."/>
        </authorList>
    </citation>
    <scope>NUCLEOTIDE SEQUENCE [LARGE SCALE GENOMIC DNA]</scope>
    <source>
        <strain evidence="9 10">TCC</strain>
    </source>
</reference>
<dbReference type="GO" id="GO:0005794">
    <property type="term" value="C:Golgi apparatus"/>
    <property type="evidence" value="ECO:0007669"/>
    <property type="project" value="TreeGrafter"/>
</dbReference>
<feature type="transmembrane region" description="Helical" evidence="7">
    <location>
        <begin position="189"/>
        <end position="210"/>
    </location>
</feature>
<comment type="similarity">
    <text evidence="7">Belongs to the DHHC palmitoyltransferase family.</text>
</comment>
<keyword evidence="6 7" id="KW-0012">Acyltransferase</keyword>
<evidence type="ECO:0000256" key="6">
    <source>
        <dbReference type="ARBA" id="ARBA00023315"/>
    </source>
</evidence>
<dbReference type="VEuPathDB" id="TriTrypDB:TCDM_08592"/>
<dbReference type="GO" id="GO:0016020">
    <property type="term" value="C:membrane"/>
    <property type="evidence" value="ECO:0007669"/>
    <property type="project" value="UniProtKB-SubCell"/>
</dbReference>
<dbReference type="VEuPathDB" id="TriTrypDB:TcCLB.508239.40"/>
<dbReference type="AlphaFoldDB" id="A0A2V2WXT6"/>
<dbReference type="EMBL" id="PRFC01000043">
    <property type="protein sequence ID" value="PWV13398.1"/>
    <property type="molecule type" value="Genomic_DNA"/>
</dbReference>
<dbReference type="Proteomes" id="UP000246078">
    <property type="component" value="Unassembled WGS sequence"/>
</dbReference>
<comment type="domain">
    <text evidence="7">The DHHC domain is required for palmitoyltransferase activity.</text>
</comment>
<comment type="catalytic activity">
    <reaction evidence="7">
        <text>L-cysteinyl-[protein] + hexadecanoyl-CoA = S-hexadecanoyl-L-cysteinyl-[protein] + CoA</text>
        <dbReference type="Rhea" id="RHEA:36683"/>
        <dbReference type="Rhea" id="RHEA-COMP:10131"/>
        <dbReference type="Rhea" id="RHEA-COMP:11032"/>
        <dbReference type="ChEBI" id="CHEBI:29950"/>
        <dbReference type="ChEBI" id="CHEBI:57287"/>
        <dbReference type="ChEBI" id="CHEBI:57379"/>
        <dbReference type="ChEBI" id="CHEBI:74151"/>
        <dbReference type="EC" id="2.3.1.225"/>
    </reaction>
</comment>
<dbReference type="GO" id="GO:0006612">
    <property type="term" value="P:protein targeting to membrane"/>
    <property type="evidence" value="ECO:0007669"/>
    <property type="project" value="TreeGrafter"/>
</dbReference>
<dbReference type="GO" id="GO:0019706">
    <property type="term" value="F:protein-cysteine S-palmitoyltransferase activity"/>
    <property type="evidence" value="ECO:0007669"/>
    <property type="project" value="UniProtKB-EC"/>
</dbReference>
<evidence type="ECO:0000256" key="2">
    <source>
        <dbReference type="ARBA" id="ARBA00022679"/>
    </source>
</evidence>
<evidence type="ECO:0000313" key="9">
    <source>
        <dbReference type="EMBL" id="PWV13398.1"/>
    </source>
</evidence>
<evidence type="ECO:0000256" key="1">
    <source>
        <dbReference type="ARBA" id="ARBA00004141"/>
    </source>
</evidence>
<dbReference type="InterPro" id="IPR001594">
    <property type="entry name" value="Palmitoyltrfase_DHHC"/>
</dbReference>
<gene>
    <name evidence="9" type="ORF">C3747_43g210</name>
</gene>